<dbReference type="Proteomes" id="UP000053758">
    <property type="component" value="Unassembled WGS sequence"/>
</dbReference>
<dbReference type="AlphaFoldDB" id="A0A081CJT6"/>
<dbReference type="InterPro" id="IPR030700">
    <property type="entry name" value="N-end_Aminoacyl_Trfase"/>
</dbReference>
<dbReference type="HOGENOM" id="CLU_020349_2_1_1"/>
<proteinExistence type="inferred from homology"/>
<dbReference type="EC" id="2.3.2.8" evidence="2"/>
<dbReference type="PANTHER" id="PTHR21367">
    <property type="entry name" value="ARGININE-TRNA-PROTEIN TRANSFERASE 1"/>
    <property type="match status" value="1"/>
</dbReference>
<dbReference type="OrthoDB" id="74183at2759"/>
<evidence type="ECO:0000256" key="3">
    <source>
        <dbReference type="ARBA" id="ARBA00022679"/>
    </source>
</evidence>
<dbReference type="PROSITE" id="PS51257">
    <property type="entry name" value="PROKAR_LIPOPROTEIN"/>
    <property type="match status" value="1"/>
</dbReference>
<keyword evidence="4" id="KW-0012">Acyltransferase</keyword>
<dbReference type="GeneID" id="26305914"/>
<keyword evidence="3 5" id="KW-0808">Transferase</keyword>
<dbReference type="Pfam" id="PF04377">
    <property type="entry name" value="ATE_C"/>
    <property type="match status" value="1"/>
</dbReference>
<dbReference type="InterPro" id="IPR016181">
    <property type="entry name" value="Acyl_CoA_acyltransferase"/>
</dbReference>
<evidence type="ECO:0000256" key="2">
    <source>
        <dbReference type="ARBA" id="ARBA00012025"/>
    </source>
</evidence>
<accession>A0A081CJT6</accession>
<sequence>MPAASRTGSQLSIVSPTGYTASSCGYCTAPGSGTRSSTKSSRSYGIWAHRLSPYHYQTLIDQGWRRSGDYIYKPDVLRTCCAQIPIRLAVDEYRPTKGQRRALTQLLFNVRRSKPKPARWKGKWSRDRDWDVERRWQEVVPPSDADGGSSSGSSSAWADRVAGPITNRLEVRLALSSFSAEKYELFRRYQGKIHGESEGDISSEKGFRRFLVDSSLTLTWPSVGRPLSASQESAVRSQSWSTCEISDELPYGCYHQEYRLDGKLIAVGVLDILPKCVSSVYVFYDPDFGELQLGKVTALQEIALAKRLGRVEVLREVAYYYLGFYIHDCQKMKYKAEFGPSQLLDCSTNTWMRLVDVAAKLDAKQCFEWSSASAQAVGTRDGCETDEGQVRVPTQPRPPPGMLDAQAMLGALNSIVRGGSAVQDASLDLVQAALVLEAQQQEEGIKLLLRSRVFGDYVQETARAPDDCELVQAVECVAALANAELVSSMVLFM</sequence>
<comment type="similarity">
    <text evidence="1">Belongs to the R-transferase family.</text>
</comment>
<evidence type="ECO:0000256" key="1">
    <source>
        <dbReference type="ARBA" id="ARBA00009991"/>
    </source>
</evidence>
<dbReference type="Pfam" id="PF04376">
    <property type="entry name" value="ATE_N"/>
    <property type="match status" value="1"/>
</dbReference>
<dbReference type="PANTHER" id="PTHR21367:SF1">
    <property type="entry name" value="ARGINYL-TRNA--PROTEIN TRANSFERASE 1"/>
    <property type="match status" value="1"/>
</dbReference>
<dbReference type="EMBL" id="DF830082">
    <property type="protein sequence ID" value="GAK66932.1"/>
    <property type="molecule type" value="Genomic_DNA"/>
</dbReference>
<evidence type="ECO:0000313" key="6">
    <source>
        <dbReference type="Proteomes" id="UP000053758"/>
    </source>
</evidence>
<dbReference type="SUPFAM" id="SSF55729">
    <property type="entry name" value="Acyl-CoA N-acyltransferases (Nat)"/>
    <property type="match status" value="1"/>
</dbReference>
<evidence type="ECO:0000313" key="5">
    <source>
        <dbReference type="EMBL" id="GAK66932.1"/>
    </source>
</evidence>
<keyword evidence="6" id="KW-1185">Reference proteome</keyword>
<dbReference type="InterPro" id="IPR007472">
    <property type="entry name" value="N-end_Aminoacyl_Trfase_C"/>
</dbReference>
<dbReference type="InterPro" id="IPR007471">
    <property type="entry name" value="N-end_Aminoacyl_Trfase_N"/>
</dbReference>
<protein>
    <recommendedName>
        <fullName evidence="2">arginyltransferase</fullName>
        <ecNumber evidence="2">2.3.2.8</ecNumber>
    </recommendedName>
</protein>
<reference evidence="6" key="1">
    <citation type="journal article" date="2014" name="Genome Announc.">
        <title>Draft Genome Sequence of the Yeast Pseudozyma antarctica Type Strain JCM10317, a Producer of the Glycolipid Biosurfactants, Mannosylerythritol Lipids.</title>
        <authorList>
            <person name="Saika A."/>
            <person name="Koike H."/>
            <person name="Hori T."/>
            <person name="Fukuoka T."/>
            <person name="Sato S."/>
            <person name="Habe H."/>
            <person name="Kitamoto D."/>
            <person name="Morita T."/>
        </authorList>
    </citation>
    <scope>NUCLEOTIDE SEQUENCE [LARGE SCALE GENOMIC DNA]</scope>
    <source>
        <strain evidence="6">JCM 10317</strain>
    </source>
</reference>
<evidence type="ECO:0000256" key="4">
    <source>
        <dbReference type="ARBA" id="ARBA00023315"/>
    </source>
</evidence>
<gene>
    <name evidence="5" type="ORF">PAN0_015c5156</name>
</gene>
<dbReference type="RefSeq" id="XP_014654952.1">
    <property type="nucleotide sequence ID" value="XM_014799466.1"/>
</dbReference>
<name>A0A081CJT6_PSEA2</name>
<dbReference type="GO" id="GO:0004057">
    <property type="term" value="F:arginyl-tRNA--protein transferase activity"/>
    <property type="evidence" value="ECO:0007669"/>
    <property type="project" value="UniProtKB-EC"/>
</dbReference>
<dbReference type="GO" id="GO:0005737">
    <property type="term" value="C:cytoplasm"/>
    <property type="evidence" value="ECO:0007669"/>
    <property type="project" value="TreeGrafter"/>
</dbReference>
<organism evidence="5 6">
    <name type="scientific">Pseudozyma antarctica</name>
    <name type="common">Yeast</name>
    <name type="synonym">Candida antarctica</name>
    <dbReference type="NCBI Taxonomy" id="84753"/>
    <lineage>
        <taxon>Eukaryota</taxon>
        <taxon>Fungi</taxon>
        <taxon>Dikarya</taxon>
        <taxon>Basidiomycota</taxon>
        <taxon>Ustilaginomycotina</taxon>
        <taxon>Ustilaginomycetes</taxon>
        <taxon>Ustilaginales</taxon>
        <taxon>Ustilaginaceae</taxon>
        <taxon>Moesziomyces</taxon>
    </lineage>
</organism>